<feature type="transmembrane region" description="Helical" evidence="1">
    <location>
        <begin position="84"/>
        <end position="104"/>
    </location>
</feature>
<evidence type="ECO:0000313" key="3">
    <source>
        <dbReference type="Proteomes" id="UP000248795"/>
    </source>
</evidence>
<reference evidence="3" key="1">
    <citation type="submission" date="2018-06" db="EMBL/GenBank/DDBJ databases">
        <title>Aestuariibacter litoralis strain KCTC 52945T.</title>
        <authorList>
            <person name="Li X."/>
            <person name="Salam N."/>
            <person name="Li J.-L."/>
            <person name="Chen Y.-M."/>
            <person name="Yang Z.-W."/>
            <person name="Zhang L.-Y."/>
            <person name="Han M.-X."/>
            <person name="Xiao M."/>
            <person name="Li W.-J."/>
        </authorList>
    </citation>
    <scope>NUCLEOTIDE SEQUENCE [LARGE SCALE GENOMIC DNA]</scope>
    <source>
        <strain evidence="3">KCTC 52945</strain>
    </source>
</reference>
<keyword evidence="1" id="KW-1133">Transmembrane helix</keyword>
<feature type="transmembrane region" description="Helical" evidence="1">
    <location>
        <begin position="37"/>
        <end position="63"/>
    </location>
</feature>
<sequence>MHPAYSVILFTTASGAGYGLLALLCLVGISHGEASSLVFGLTSMVIALGLITIGLLSSTFHLGHPERAWRALSQWRSSWLSREGVLAVVTYVPALLFGVVWSGLYPAPDLIKPLAVVTGVLALLTVMSTGKIYATLKTIRAWHNPWTIWVYLTFALATGATILAAVTSVFGNFPAFLVWFSSAWLLVALIVKLGYWRSIDAAPRDLTMGDATGLGRLGQVGQWELPHSAPNYVQKEMGYAVARKHAAKLRRLVIAALVLAILLMLAALAVPHAALLSMALALFASVVQRWLFFAEAQHVVTLFYGAKAA</sequence>
<dbReference type="Pfam" id="PF04976">
    <property type="entry name" value="DmsC"/>
    <property type="match status" value="1"/>
</dbReference>
<feature type="transmembrane region" description="Helical" evidence="1">
    <location>
        <begin position="176"/>
        <end position="195"/>
    </location>
</feature>
<comment type="caution">
    <text evidence="2">The sequence shown here is derived from an EMBL/GenBank/DDBJ whole genome shotgun (WGS) entry which is preliminary data.</text>
</comment>
<proteinExistence type="predicted"/>
<keyword evidence="3" id="KW-1185">Reference proteome</keyword>
<dbReference type="GO" id="GO:0005886">
    <property type="term" value="C:plasma membrane"/>
    <property type="evidence" value="ECO:0007669"/>
    <property type="project" value="TreeGrafter"/>
</dbReference>
<feature type="transmembrane region" description="Helical" evidence="1">
    <location>
        <begin position="252"/>
        <end position="269"/>
    </location>
</feature>
<dbReference type="EMBL" id="QKVK01000002">
    <property type="protein sequence ID" value="PZF77639.1"/>
    <property type="molecule type" value="Genomic_DNA"/>
</dbReference>
<evidence type="ECO:0000313" key="2">
    <source>
        <dbReference type="EMBL" id="PZF77639.1"/>
    </source>
</evidence>
<gene>
    <name evidence="2" type="ORF">DK847_04145</name>
</gene>
<feature type="transmembrane region" description="Helical" evidence="1">
    <location>
        <begin position="146"/>
        <end position="170"/>
    </location>
</feature>
<evidence type="ECO:0000256" key="1">
    <source>
        <dbReference type="SAM" id="Phobius"/>
    </source>
</evidence>
<organism evidence="2 3">
    <name type="scientific">Aestuariivirga litoralis</name>
    <dbReference type="NCBI Taxonomy" id="2650924"/>
    <lineage>
        <taxon>Bacteria</taxon>
        <taxon>Pseudomonadati</taxon>
        <taxon>Pseudomonadota</taxon>
        <taxon>Alphaproteobacteria</taxon>
        <taxon>Hyphomicrobiales</taxon>
        <taxon>Aestuariivirgaceae</taxon>
        <taxon>Aestuariivirga</taxon>
    </lineage>
</organism>
<dbReference type="PANTHER" id="PTHR38095">
    <property type="entry name" value="ANAEROBIC DIMETHYL SULFOXIDE REDUCTASE CHAIN YNFH"/>
    <property type="match status" value="1"/>
</dbReference>
<feature type="transmembrane region" description="Helical" evidence="1">
    <location>
        <begin position="110"/>
        <end position="134"/>
    </location>
</feature>
<keyword evidence="1" id="KW-0812">Transmembrane</keyword>
<feature type="transmembrane region" description="Helical" evidence="1">
    <location>
        <begin position="7"/>
        <end position="31"/>
    </location>
</feature>
<dbReference type="RefSeq" id="WP_111196386.1">
    <property type="nucleotide sequence ID" value="NZ_QKVK01000002.1"/>
</dbReference>
<protein>
    <submittedName>
        <fullName evidence="2">Dimethyl sulfoxide reductase anchor subunit</fullName>
    </submittedName>
</protein>
<name>A0A2W2BN14_9HYPH</name>
<dbReference type="AlphaFoldDB" id="A0A2W2BN14"/>
<accession>A0A2W2BN14</accession>
<dbReference type="Proteomes" id="UP000248795">
    <property type="component" value="Unassembled WGS sequence"/>
</dbReference>
<dbReference type="GO" id="GO:0009390">
    <property type="term" value="C:dimethyl sulfoxide reductase complex"/>
    <property type="evidence" value="ECO:0007669"/>
    <property type="project" value="TreeGrafter"/>
</dbReference>
<dbReference type="InterPro" id="IPR007059">
    <property type="entry name" value="DmsC"/>
</dbReference>
<keyword evidence="1" id="KW-0472">Membrane</keyword>
<dbReference type="GO" id="GO:0019645">
    <property type="term" value="P:anaerobic electron transport chain"/>
    <property type="evidence" value="ECO:0007669"/>
    <property type="project" value="InterPro"/>
</dbReference>
<dbReference type="PANTHER" id="PTHR38095:SF1">
    <property type="entry name" value="ANAEROBIC DIMETHYL SULFOXIDE REDUCTASE CHAIN YNFH"/>
    <property type="match status" value="1"/>
</dbReference>
<dbReference type="GO" id="GO:0009389">
    <property type="term" value="F:dimethyl sulfoxide reductase activity"/>
    <property type="evidence" value="ECO:0007669"/>
    <property type="project" value="TreeGrafter"/>
</dbReference>